<evidence type="ECO:0000256" key="1">
    <source>
        <dbReference type="ARBA" id="ARBA00004613"/>
    </source>
</evidence>
<sequence length="120" mass="14548">MTLKNQTKYILLMSFYWTYSLIIMTNGFSSQYYGNTKHKIMSNHCYQEELDLLVPINETIYPTNIEYMCIRAYCRDDYVLILKHCDRILLNPYCRQTTYDYTKPYPDCCPKLYCNYIFDN</sequence>
<comment type="subcellular location">
    <subcellularLocation>
        <location evidence="1">Secreted</location>
    </subcellularLocation>
</comment>
<dbReference type="Pfam" id="PF15430">
    <property type="entry name" value="SVWC"/>
    <property type="match status" value="1"/>
</dbReference>
<name>A0A1A9UUC6_GLOAU</name>
<protein>
    <recommendedName>
        <fullName evidence="4">Single domain-containing protein</fullName>
    </recommendedName>
</protein>
<evidence type="ECO:0000256" key="3">
    <source>
        <dbReference type="SAM" id="Phobius"/>
    </source>
</evidence>
<dbReference type="EnsemblMetazoa" id="GAUT015565-RA">
    <property type="protein sequence ID" value="GAUT015565-PA"/>
    <property type="gene ID" value="GAUT015565"/>
</dbReference>
<reference evidence="5" key="1">
    <citation type="submission" date="2020-05" db="UniProtKB">
        <authorList>
            <consortium name="EnsemblMetazoa"/>
        </authorList>
    </citation>
    <scope>IDENTIFICATION</scope>
    <source>
        <strain evidence="5">TTRI</strain>
    </source>
</reference>
<evidence type="ECO:0000256" key="2">
    <source>
        <dbReference type="ARBA" id="ARBA00022525"/>
    </source>
</evidence>
<dbReference type="PANTHER" id="PTHR39957:SF2">
    <property type="entry name" value="GEO11553P1"/>
    <property type="match status" value="1"/>
</dbReference>
<dbReference type="PANTHER" id="PTHR39957">
    <property type="entry name" value="AT09846P1-RELATED"/>
    <property type="match status" value="1"/>
</dbReference>
<organism evidence="5 6">
    <name type="scientific">Glossina austeni</name>
    <name type="common">Savannah tsetse fly</name>
    <dbReference type="NCBI Taxonomy" id="7395"/>
    <lineage>
        <taxon>Eukaryota</taxon>
        <taxon>Metazoa</taxon>
        <taxon>Ecdysozoa</taxon>
        <taxon>Arthropoda</taxon>
        <taxon>Hexapoda</taxon>
        <taxon>Insecta</taxon>
        <taxon>Pterygota</taxon>
        <taxon>Neoptera</taxon>
        <taxon>Endopterygota</taxon>
        <taxon>Diptera</taxon>
        <taxon>Brachycera</taxon>
        <taxon>Muscomorpha</taxon>
        <taxon>Hippoboscoidea</taxon>
        <taxon>Glossinidae</taxon>
        <taxon>Glossina</taxon>
    </lineage>
</organism>
<keyword evidence="3" id="KW-0812">Transmembrane</keyword>
<keyword evidence="6" id="KW-1185">Reference proteome</keyword>
<evidence type="ECO:0000313" key="6">
    <source>
        <dbReference type="Proteomes" id="UP000078200"/>
    </source>
</evidence>
<proteinExistence type="predicted"/>
<dbReference type="SMART" id="SM01318">
    <property type="entry name" value="SVWC"/>
    <property type="match status" value="1"/>
</dbReference>
<evidence type="ECO:0000259" key="4">
    <source>
        <dbReference type="SMART" id="SM01318"/>
    </source>
</evidence>
<dbReference type="VEuPathDB" id="VectorBase:GAUT015565"/>
<keyword evidence="2" id="KW-0964">Secreted</keyword>
<dbReference type="InterPro" id="IPR053308">
    <property type="entry name" value="Vago-like"/>
</dbReference>
<dbReference type="Proteomes" id="UP000078200">
    <property type="component" value="Unassembled WGS sequence"/>
</dbReference>
<evidence type="ECO:0000313" key="5">
    <source>
        <dbReference type="EnsemblMetazoa" id="GAUT015565-PA"/>
    </source>
</evidence>
<keyword evidence="3" id="KW-1133">Transmembrane helix</keyword>
<dbReference type="InterPro" id="IPR029277">
    <property type="entry name" value="SVWC_dom"/>
</dbReference>
<accession>A0A1A9UUC6</accession>
<keyword evidence="3" id="KW-0472">Membrane</keyword>
<dbReference type="GO" id="GO:0005576">
    <property type="term" value="C:extracellular region"/>
    <property type="evidence" value="ECO:0007669"/>
    <property type="project" value="UniProtKB-SubCell"/>
</dbReference>
<dbReference type="AlphaFoldDB" id="A0A1A9UUC6"/>
<feature type="transmembrane region" description="Helical" evidence="3">
    <location>
        <begin position="9"/>
        <end position="28"/>
    </location>
</feature>
<feature type="domain" description="Single" evidence="4">
    <location>
        <begin position="45"/>
        <end position="114"/>
    </location>
</feature>